<dbReference type="InterPro" id="IPR008757">
    <property type="entry name" value="Peptidase_M6-like_domain"/>
</dbReference>
<gene>
    <name evidence="4" type="ORF">ERX40_00145</name>
</gene>
<keyword evidence="1" id="KW-0732">Signal</keyword>
<dbReference type="SUPFAM" id="SSF55486">
    <property type="entry name" value="Metalloproteases ('zincins'), catalytic domain"/>
    <property type="match status" value="1"/>
</dbReference>
<feature type="chain" id="PRO_5040332813" evidence="1">
    <location>
        <begin position="23"/>
        <end position="554"/>
    </location>
</feature>
<accession>A0A9Q8CMM5</accession>
<dbReference type="OrthoDB" id="275270at2"/>
<sequence>MKKMMMTLAAILLASQTYGADAAEKVKPNEDIVHKKNLLPTFGIPAFKARDYNGKVMKENVLIVMMDFTDSRRSTLKPGNGQFLPGTDASRNYYKTYNQSYYRDLFFADHFKGSDGRQYRSVKKYFEESSGNSFTLSGQVSGWYRAKKPLSYYGADDDSRVHELIMEAAYQASKDPKINLSRYDRFDYYDRDNDGKINEPDGIIDKIVVVFSGIGESEGGGRLGENSIWEHVSQVGSRPKAIPGTYSRYSKYPKHRMMIGEYGVMAEDSTVGTFTHEFGHLLGLIDEYDTASSAAGHAGEPVRFWSLMSYGADAGKKTGSKPVGMSPFAKSDLQMMYGGNWLRGAEISSTALSERGKTYLVDQASMKGHNNDVIKINLPSVTKKLKNGRYKKCERYYLVEWRSHKGIDAGLSEIYDPFGRNYYGKGMLIWYVNEYYDDNSNLVRHPGRSLVGVIDASPKIMTSQTGNAPTTDIQVYDAPFNTKSYGNYNKGDNYFFKKADTKPITTFHDRNYTQARLNQSMLPEAGRVLPQEGIKIKVVGQNKEGTVAKIKVYK</sequence>
<feature type="domain" description="Immune inhibitor A-like metallopeptidase VEG" evidence="3">
    <location>
        <begin position="391"/>
        <end position="549"/>
    </location>
</feature>
<name>A0A9Q8CMM5_9STAP</name>
<dbReference type="Gene3D" id="3.40.390.10">
    <property type="entry name" value="Collagenase (Catalytic Domain)"/>
    <property type="match status" value="1"/>
</dbReference>
<proteinExistence type="predicted"/>
<dbReference type="NCBIfam" id="TIGR03296">
    <property type="entry name" value="M6dom_TIGR03296"/>
    <property type="match status" value="1"/>
</dbReference>
<dbReference type="AlphaFoldDB" id="A0A9Q8CMM5"/>
<keyword evidence="4" id="KW-0482">Metalloprotease</keyword>
<keyword evidence="4" id="KW-0645">Protease</keyword>
<feature type="signal peptide" evidence="1">
    <location>
        <begin position="1"/>
        <end position="22"/>
    </location>
</feature>
<evidence type="ECO:0000259" key="2">
    <source>
        <dbReference type="Pfam" id="PF05547"/>
    </source>
</evidence>
<evidence type="ECO:0000313" key="5">
    <source>
        <dbReference type="Proteomes" id="UP000295280"/>
    </source>
</evidence>
<dbReference type="Pfam" id="PF05547">
    <property type="entry name" value="Peptidase_M6"/>
    <property type="match status" value="1"/>
</dbReference>
<feature type="domain" description="Peptidase M6-like" evidence="2">
    <location>
        <begin position="52"/>
        <end position="342"/>
    </location>
</feature>
<dbReference type="Pfam" id="PF20774">
    <property type="entry name" value="InhA-like_VEG"/>
    <property type="match status" value="1"/>
</dbReference>
<dbReference type="GO" id="GO:0006508">
    <property type="term" value="P:proteolysis"/>
    <property type="evidence" value="ECO:0007669"/>
    <property type="project" value="InterPro"/>
</dbReference>
<dbReference type="InterPro" id="IPR024079">
    <property type="entry name" value="MetalloPept_cat_dom_sf"/>
</dbReference>
<reference evidence="4 5" key="1">
    <citation type="submission" date="2019-01" db="EMBL/GenBank/DDBJ databases">
        <title>Draft genome sequences of the type strains of six Macrococcus species.</title>
        <authorList>
            <person name="Mazhar S."/>
            <person name="Altermann E."/>
            <person name="Hill C."/>
            <person name="Mcauliffe O."/>
        </authorList>
    </citation>
    <scope>NUCLEOTIDE SEQUENCE [LARGE SCALE GENOMIC DNA]</scope>
    <source>
        <strain evidence="4 5">ATCC 51828</strain>
    </source>
</reference>
<dbReference type="PANTHER" id="PTHR41775:SF1">
    <property type="entry name" value="PEPTIDASE M6-LIKE DOMAIN-CONTAINING PROTEIN"/>
    <property type="match status" value="1"/>
</dbReference>
<dbReference type="GO" id="GO:0008237">
    <property type="term" value="F:metallopeptidase activity"/>
    <property type="evidence" value="ECO:0007669"/>
    <property type="project" value="UniProtKB-KW"/>
</dbReference>
<protein>
    <submittedName>
        <fullName evidence="4">M6 family metalloprotease domain-containing protein</fullName>
    </submittedName>
</protein>
<keyword evidence="5" id="KW-1185">Reference proteome</keyword>
<keyword evidence="4" id="KW-0378">Hydrolase</keyword>
<comment type="caution">
    <text evidence="4">The sequence shown here is derived from an EMBL/GenBank/DDBJ whole genome shotgun (WGS) entry which is preliminary data.</text>
</comment>
<evidence type="ECO:0000256" key="1">
    <source>
        <dbReference type="SAM" id="SignalP"/>
    </source>
</evidence>
<evidence type="ECO:0000313" key="4">
    <source>
        <dbReference type="EMBL" id="TDM03615.1"/>
    </source>
</evidence>
<dbReference type="InterPro" id="IPR048665">
    <property type="entry name" value="InhA-like_VEG"/>
</dbReference>
<dbReference type="PANTHER" id="PTHR41775">
    <property type="entry name" value="SECRETED PROTEIN-RELATED"/>
    <property type="match status" value="1"/>
</dbReference>
<organism evidence="4 5">
    <name type="scientific">Macrococcus carouselicus</name>
    <dbReference type="NCBI Taxonomy" id="69969"/>
    <lineage>
        <taxon>Bacteria</taxon>
        <taxon>Bacillati</taxon>
        <taxon>Bacillota</taxon>
        <taxon>Bacilli</taxon>
        <taxon>Bacillales</taxon>
        <taxon>Staphylococcaceae</taxon>
        <taxon>Macrococcus</taxon>
    </lineage>
</organism>
<dbReference type="RefSeq" id="WP_133416479.1">
    <property type="nucleotide sequence ID" value="NZ_SCWD01000001.1"/>
</dbReference>
<evidence type="ECO:0000259" key="3">
    <source>
        <dbReference type="Pfam" id="PF20774"/>
    </source>
</evidence>
<dbReference type="Proteomes" id="UP000295280">
    <property type="component" value="Unassembled WGS sequence"/>
</dbReference>
<dbReference type="EMBL" id="SCWD01000001">
    <property type="protein sequence ID" value="TDM03615.1"/>
    <property type="molecule type" value="Genomic_DNA"/>
</dbReference>